<dbReference type="EMBL" id="MHHY01000009">
    <property type="protein sequence ID" value="OGY40325.1"/>
    <property type="molecule type" value="Genomic_DNA"/>
</dbReference>
<sequence>MSDFCTVHKLPFGNLVRGYQYFLYVTGKGYATEDAVTFVDAVSNGAVSFSEPESLCRFVKGCGWTIAEDLPEEVKQAWKSG</sequence>
<proteinExistence type="predicted"/>
<organism evidence="1 2">
    <name type="scientific">Candidatus Brennerbacteria bacterium RIFOXYD1_FULL_41_16</name>
    <dbReference type="NCBI Taxonomy" id="1797529"/>
    <lineage>
        <taxon>Bacteria</taxon>
        <taxon>Candidatus Brenneribacteriota</taxon>
    </lineage>
</organism>
<evidence type="ECO:0000313" key="2">
    <source>
        <dbReference type="Proteomes" id="UP000178570"/>
    </source>
</evidence>
<protein>
    <submittedName>
        <fullName evidence="1">Uncharacterized protein</fullName>
    </submittedName>
</protein>
<name>A0A1G1XJK5_9BACT</name>
<reference evidence="1 2" key="1">
    <citation type="journal article" date="2016" name="Nat. Commun.">
        <title>Thousands of microbial genomes shed light on interconnected biogeochemical processes in an aquifer system.</title>
        <authorList>
            <person name="Anantharaman K."/>
            <person name="Brown C.T."/>
            <person name="Hug L.A."/>
            <person name="Sharon I."/>
            <person name="Castelle C.J."/>
            <person name="Probst A.J."/>
            <person name="Thomas B.C."/>
            <person name="Singh A."/>
            <person name="Wilkins M.J."/>
            <person name="Karaoz U."/>
            <person name="Brodie E.L."/>
            <person name="Williams K.H."/>
            <person name="Hubbard S.S."/>
            <person name="Banfield J.F."/>
        </authorList>
    </citation>
    <scope>NUCLEOTIDE SEQUENCE [LARGE SCALE GENOMIC DNA]</scope>
</reference>
<evidence type="ECO:0000313" key="1">
    <source>
        <dbReference type="EMBL" id="OGY40325.1"/>
    </source>
</evidence>
<gene>
    <name evidence="1" type="ORF">A2570_03550</name>
</gene>
<accession>A0A1G1XJK5</accession>
<dbReference type="Proteomes" id="UP000178570">
    <property type="component" value="Unassembled WGS sequence"/>
</dbReference>
<dbReference type="AlphaFoldDB" id="A0A1G1XJK5"/>
<dbReference type="STRING" id="1797529.A2570_03550"/>
<comment type="caution">
    <text evidence="1">The sequence shown here is derived from an EMBL/GenBank/DDBJ whole genome shotgun (WGS) entry which is preliminary data.</text>
</comment>